<feature type="binding site" evidence="8">
    <location>
        <begin position="150"/>
        <end position="153"/>
    </location>
    <ligand>
        <name>ATP</name>
        <dbReference type="ChEBI" id="CHEBI:30616"/>
    </ligand>
</feature>
<evidence type="ECO:0000313" key="10">
    <source>
        <dbReference type="Proteomes" id="UP000553706"/>
    </source>
</evidence>
<dbReference type="InterPro" id="IPR014729">
    <property type="entry name" value="Rossmann-like_a/b/a_fold"/>
</dbReference>
<evidence type="ECO:0000256" key="3">
    <source>
        <dbReference type="ARBA" id="ARBA00022598"/>
    </source>
</evidence>
<evidence type="ECO:0000256" key="1">
    <source>
        <dbReference type="ARBA" id="ARBA00004990"/>
    </source>
</evidence>
<evidence type="ECO:0000313" key="9">
    <source>
        <dbReference type="EMBL" id="MBB5372293.1"/>
    </source>
</evidence>
<proteinExistence type="inferred from homology"/>
<evidence type="ECO:0000256" key="6">
    <source>
        <dbReference type="ARBA" id="ARBA00022840"/>
    </source>
</evidence>
<dbReference type="SUPFAM" id="SSF52374">
    <property type="entry name" value="Nucleotidylyl transferase"/>
    <property type="match status" value="1"/>
</dbReference>
<keyword evidence="10" id="KW-1185">Reference proteome</keyword>
<comment type="pathway">
    <text evidence="1 8">Cofactor biosynthesis; (R)-pantothenate biosynthesis; (R)-pantothenate from (R)-pantoate and beta-alanine: step 1/1.</text>
</comment>
<comment type="caution">
    <text evidence="9">The sequence shown here is derived from an EMBL/GenBank/DDBJ whole genome shotgun (WGS) entry which is preliminary data.</text>
</comment>
<comment type="similarity">
    <text evidence="2 8">Belongs to the pantothenate synthetase family.</text>
</comment>
<dbReference type="GO" id="GO:0005829">
    <property type="term" value="C:cytosol"/>
    <property type="evidence" value="ECO:0007669"/>
    <property type="project" value="TreeGrafter"/>
</dbReference>
<dbReference type="UniPathway" id="UPA00028">
    <property type="reaction ID" value="UER00005"/>
</dbReference>
<evidence type="ECO:0000256" key="5">
    <source>
        <dbReference type="ARBA" id="ARBA00022741"/>
    </source>
</evidence>
<organism evidence="9 10">
    <name type="scientific">Acidocella aromatica</name>
    <dbReference type="NCBI Taxonomy" id="1303579"/>
    <lineage>
        <taxon>Bacteria</taxon>
        <taxon>Pseudomonadati</taxon>
        <taxon>Pseudomonadota</taxon>
        <taxon>Alphaproteobacteria</taxon>
        <taxon>Acetobacterales</taxon>
        <taxon>Acidocellaceae</taxon>
        <taxon>Acidocella</taxon>
    </lineage>
</organism>
<dbReference type="PANTHER" id="PTHR21299">
    <property type="entry name" value="CYTIDYLATE KINASE/PANTOATE-BETA-ALANINE LIGASE"/>
    <property type="match status" value="1"/>
</dbReference>
<evidence type="ECO:0000256" key="8">
    <source>
        <dbReference type="HAMAP-Rule" id="MF_00158"/>
    </source>
</evidence>
<dbReference type="Gene3D" id="3.30.1300.10">
    <property type="entry name" value="Pantoate-beta-alanine ligase, C-terminal domain"/>
    <property type="match status" value="1"/>
</dbReference>
<dbReference type="EC" id="6.3.2.1" evidence="8"/>
<name>A0A840V993_9PROT</name>
<feature type="binding site" evidence="8">
    <location>
        <position position="64"/>
    </location>
    <ligand>
        <name>(R)-pantoate</name>
        <dbReference type="ChEBI" id="CHEBI:15980"/>
    </ligand>
</feature>
<feature type="binding site" evidence="8">
    <location>
        <position position="64"/>
    </location>
    <ligand>
        <name>beta-alanine</name>
        <dbReference type="ChEBI" id="CHEBI:57966"/>
    </ligand>
</feature>
<dbReference type="HAMAP" id="MF_00158">
    <property type="entry name" value="PanC"/>
    <property type="match status" value="1"/>
</dbReference>
<feature type="binding site" evidence="8">
    <location>
        <begin position="187"/>
        <end position="190"/>
    </location>
    <ligand>
        <name>ATP</name>
        <dbReference type="ChEBI" id="CHEBI:30616"/>
    </ligand>
</feature>
<dbReference type="GO" id="GO:0015940">
    <property type="term" value="P:pantothenate biosynthetic process"/>
    <property type="evidence" value="ECO:0007669"/>
    <property type="project" value="UniProtKB-UniRule"/>
</dbReference>
<dbReference type="Proteomes" id="UP000553706">
    <property type="component" value="Unassembled WGS sequence"/>
</dbReference>
<dbReference type="Pfam" id="PF02569">
    <property type="entry name" value="Pantoate_ligase"/>
    <property type="match status" value="1"/>
</dbReference>
<evidence type="ECO:0000256" key="4">
    <source>
        <dbReference type="ARBA" id="ARBA00022655"/>
    </source>
</evidence>
<reference evidence="9 10" key="1">
    <citation type="submission" date="2020-08" db="EMBL/GenBank/DDBJ databases">
        <title>Genomic Encyclopedia of Type Strains, Phase IV (KMG-IV): sequencing the most valuable type-strain genomes for metagenomic binning, comparative biology and taxonomic classification.</title>
        <authorList>
            <person name="Goeker M."/>
        </authorList>
    </citation>
    <scope>NUCLEOTIDE SEQUENCE [LARGE SCALE GENOMIC DNA]</scope>
    <source>
        <strain evidence="9 10">DSM 27026</strain>
    </source>
</reference>
<dbReference type="InterPro" id="IPR003721">
    <property type="entry name" value="Pantoate_ligase"/>
</dbReference>
<keyword evidence="4 8" id="KW-0566">Pantothenate biosynthesis</keyword>
<keyword evidence="5 8" id="KW-0547">Nucleotide-binding</keyword>
<sequence>MVKTPCQMMIARTLEELRAAREALGPVGFVPTMGALHEGHLTLVSAAKAAGLPVAASIFVNPTQFGPNEDFARYPRDEKGDLDKLEAAGCALIWLPTPEIMYPPHSATTITVGGPALKWEGASRPGHFSGVATVVAKLFGQVRPEAAYFGEKDWQQVQVVSRMVEDLALPVRVVPVPIVRETGGLALSSRNRYLSEPERKAAPALYAALSHAAQEIVAGKEVAATLHDARHSLSKAGMVPDYVALVHAHTLEPLEGFARPARLIAAAKLGAVRLLDNVPVG</sequence>
<gene>
    <name evidence="8" type="primary">panC</name>
    <name evidence="9" type="ORF">HNP71_000531</name>
</gene>
<dbReference type="PANTHER" id="PTHR21299:SF1">
    <property type="entry name" value="PANTOATE--BETA-ALANINE LIGASE"/>
    <property type="match status" value="1"/>
</dbReference>
<keyword evidence="6 8" id="KW-0067">ATP-binding</keyword>
<comment type="function">
    <text evidence="8">Catalyzes the condensation of pantoate with beta-alanine in an ATP-dependent reaction via a pantoyl-adenylate intermediate.</text>
</comment>
<evidence type="ECO:0000256" key="2">
    <source>
        <dbReference type="ARBA" id="ARBA00009256"/>
    </source>
</evidence>
<keyword evidence="3 8" id="KW-0436">Ligase</keyword>
<accession>A0A840V993</accession>
<evidence type="ECO:0000256" key="7">
    <source>
        <dbReference type="ARBA" id="ARBA00048258"/>
    </source>
</evidence>
<feature type="binding site" evidence="8">
    <location>
        <position position="156"/>
    </location>
    <ligand>
        <name>(R)-pantoate</name>
        <dbReference type="ChEBI" id="CHEBI:15980"/>
    </ligand>
</feature>
<dbReference type="GO" id="GO:0004592">
    <property type="term" value="F:pantoate-beta-alanine ligase activity"/>
    <property type="evidence" value="ECO:0007669"/>
    <property type="project" value="UniProtKB-UniRule"/>
</dbReference>
<dbReference type="RefSeq" id="WP_343062190.1">
    <property type="nucleotide sequence ID" value="NZ_JACHFJ010000002.1"/>
</dbReference>
<dbReference type="EMBL" id="JACHFJ010000002">
    <property type="protein sequence ID" value="MBB5372293.1"/>
    <property type="molecule type" value="Genomic_DNA"/>
</dbReference>
<comment type="miscellaneous">
    <text evidence="8">The reaction proceeds by a bi uni uni bi ping pong mechanism.</text>
</comment>
<dbReference type="CDD" id="cd00560">
    <property type="entry name" value="PanC"/>
    <property type="match status" value="1"/>
</dbReference>
<keyword evidence="8" id="KW-0963">Cytoplasm</keyword>
<comment type="catalytic activity">
    <reaction evidence="7 8">
        <text>(R)-pantoate + beta-alanine + ATP = (R)-pantothenate + AMP + diphosphate + H(+)</text>
        <dbReference type="Rhea" id="RHEA:10912"/>
        <dbReference type="ChEBI" id="CHEBI:15378"/>
        <dbReference type="ChEBI" id="CHEBI:15980"/>
        <dbReference type="ChEBI" id="CHEBI:29032"/>
        <dbReference type="ChEBI" id="CHEBI:30616"/>
        <dbReference type="ChEBI" id="CHEBI:33019"/>
        <dbReference type="ChEBI" id="CHEBI:57966"/>
        <dbReference type="ChEBI" id="CHEBI:456215"/>
        <dbReference type="EC" id="6.3.2.1"/>
    </reaction>
</comment>
<comment type="subunit">
    <text evidence="8">Homodimer.</text>
</comment>
<feature type="binding site" evidence="8">
    <location>
        <position position="179"/>
    </location>
    <ligand>
        <name>ATP</name>
        <dbReference type="ChEBI" id="CHEBI:30616"/>
    </ligand>
</feature>
<dbReference type="GO" id="GO:0005524">
    <property type="term" value="F:ATP binding"/>
    <property type="evidence" value="ECO:0007669"/>
    <property type="project" value="UniProtKB-KW"/>
</dbReference>
<protein>
    <recommendedName>
        <fullName evidence="8">Pantothenate synthetase</fullName>
        <shortName evidence="8">PS</shortName>
        <ecNumber evidence="8">6.3.2.1</ecNumber>
    </recommendedName>
    <alternativeName>
        <fullName evidence="8">Pantoate--beta-alanine ligase</fullName>
    </alternativeName>
    <alternativeName>
        <fullName evidence="8">Pantoate-activating enzyme</fullName>
    </alternativeName>
</protein>
<feature type="binding site" evidence="8">
    <location>
        <begin position="33"/>
        <end position="40"/>
    </location>
    <ligand>
        <name>ATP</name>
        <dbReference type="ChEBI" id="CHEBI:30616"/>
    </ligand>
</feature>
<feature type="active site" description="Proton donor" evidence="8">
    <location>
        <position position="40"/>
    </location>
</feature>
<dbReference type="NCBIfam" id="TIGR00018">
    <property type="entry name" value="panC"/>
    <property type="match status" value="1"/>
</dbReference>
<dbReference type="AlphaFoldDB" id="A0A840V993"/>
<dbReference type="Gene3D" id="3.40.50.620">
    <property type="entry name" value="HUPs"/>
    <property type="match status" value="1"/>
</dbReference>
<dbReference type="InterPro" id="IPR042176">
    <property type="entry name" value="Pantoate_ligase_C"/>
</dbReference>
<comment type="subcellular location">
    <subcellularLocation>
        <location evidence="8">Cytoplasm</location>
    </subcellularLocation>
</comment>